<gene>
    <name evidence="1" type="ORF">A2U01_0006461</name>
</gene>
<reference evidence="1 2" key="1">
    <citation type="journal article" date="2018" name="Front. Plant Sci.">
        <title>Red Clover (Trifolium pratense) and Zigzag Clover (T. medium) - A Picture of Genomic Similarities and Differences.</title>
        <authorList>
            <person name="Dluhosova J."/>
            <person name="Istvanek J."/>
            <person name="Nedelnik J."/>
            <person name="Repkova J."/>
        </authorList>
    </citation>
    <scope>NUCLEOTIDE SEQUENCE [LARGE SCALE GENOMIC DNA]</scope>
    <source>
        <strain evidence="2">cv. 10/8</strain>
        <tissue evidence="1">Leaf</tissue>
    </source>
</reference>
<keyword evidence="2" id="KW-1185">Reference proteome</keyword>
<dbReference type="Proteomes" id="UP000265520">
    <property type="component" value="Unassembled WGS sequence"/>
</dbReference>
<evidence type="ECO:0000313" key="1">
    <source>
        <dbReference type="EMBL" id="MCH85613.1"/>
    </source>
</evidence>
<dbReference type="EMBL" id="LXQA010008832">
    <property type="protein sequence ID" value="MCH85613.1"/>
    <property type="molecule type" value="Genomic_DNA"/>
</dbReference>
<proteinExistence type="predicted"/>
<name>A0A392MEM6_9FABA</name>
<feature type="non-terminal residue" evidence="1">
    <location>
        <position position="1"/>
    </location>
</feature>
<organism evidence="1 2">
    <name type="scientific">Trifolium medium</name>
    <dbReference type="NCBI Taxonomy" id="97028"/>
    <lineage>
        <taxon>Eukaryota</taxon>
        <taxon>Viridiplantae</taxon>
        <taxon>Streptophyta</taxon>
        <taxon>Embryophyta</taxon>
        <taxon>Tracheophyta</taxon>
        <taxon>Spermatophyta</taxon>
        <taxon>Magnoliopsida</taxon>
        <taxon>eudicotyledons</taxon>
        <taxon>Gunneridae</taxon>
        <taxon>Pentapetalae</taxon>
        <taxon>rosids</taxon>
        <taxon>fabids</taxon>
        <taxon>Fabales</taxon>
        <taxon>Fabaceae</taxon>
        <taxon>Papilionoideae</taxon>
        <taxon>50 kb inversion clade</taxon>
        <taxon>NPAAA clade</taxon>
        <taxon>Hologalegina</taxon>
        <taxon>IRL clade</taxon>
        <taxon>Trifolieae</taxon>
        <taxon>Trifolium</taxon>
    </lineage>
</organism>
<sequence>VQSGSILAALYLQILVLIQLKQESIENPIILGFAKSLEKKEGTCNFCYLLESWSCKARS</sequence>
<accession>A0A392MEM6</accession>
<protein>
    <submittedName>
        <fullName evidence="1">Uncharacterized protein</fullName>
    </submittedName>
</protein>
<evidence type="ECO:0000313" key="2">
    <source>
        <dbReference type="Proteomes" id="UP000265520"/>
    </source>
</evidence>
<comment type="caution">
    <text evidence="1">The sequence shown here is derived from an EMBL/GenBank/DDBJ whole genome shotgun (WGS) entry which is preliminary data.</text>
</comment>
<dbReference type="AlphaFoldDB" id="A0A392MEM6"/>